<evidence type="ECO:0000313" key="2">
    <source>
        <dbReference type="Proteomes" id="UP000193719"/>
    </source>
</evidence>
<sequence length="102" mass="11803">NIENNNKLYGRIPSNNYDDCNFSGTHICYSKDNYNSNCTYPARYYDCTKCVKNASRKDDICQCSSELYYGIGYIECREKSSNGIEKFCLSVCLLFHLKCLIK</sequence>
<gene>
    <name evidence="1" type="ORF">BCR36DRAFT_273289</name>
</gene>
<dbReference type="OrthoDB" id="1730181at2759"/>
<evidence type="ECO:0000313" key="1">
    <source>
        <dbReference type="EMBL" id="ORX61241.1"/>
    </source>
</evidence>
<accession>A0A1Y1VQV6</accession>
<dbReference type="EMBL" id="MCFH01000001">
    <property type="protein sequence ID" value="ORX61241.1"/>
    <property type="molecule type" value="Genomic_DNA"/>
</dbReference>
<name>A0A1Y1VQV6_9FUNG</name>
<proteinExistence type="predicted"/>
<reference evidence="1 2" key="2">
    <citation type="submission" date="2016-08" db="EMBL/GenBank/DDBJ databases">
        <title>Pervasive Adenine N6-methylation of Active Genes in Fungi.</title>
        <authorList>
            <consortium name="DOE Joint Genome Institute"/>
            <person name="Mondo S.J."/>
            <person name="Dannebaum R.O."/>
            <person name="Kuo R.C."/>
            <person name="Labutti K."/>
            <person name="Haridas S."/>
            <person name="Kuo A."/>
            <person name="Salamov A."/>
            <person name="Ahrendt S.R."/>
            <person name="Lipzen A."/>
            <person name="Sullivan W."/>
            <person name="Andreopoulos W.B."/>
            <person name="Clum A."/>
            <person name="Lindquist E."/>
            <person name="Daum C."/>
            <person name="Ramamoorthy G.K."/>
            <person name="Gryganskyi A."/>
            <person name="Culley D."/>
            <person name="Magnuson J.K."/>
            <person name="James T.Y."/>
            <person name="O'Malley M.A."/>
            <person name="Stajich J.E."/>
            <person name="Spatafora J.W."/>
            <person name="Visel A."/>
            <person name="Grigoriev I.V."/>
        </authorList>
    </citation>
    <scope>NUCLEOTIDE SEQUENCE [LARGE SCALE GENOMIC DNA]</scope>
    <source>
        <strain evidence="2">finn</strain>
    </source>
</reference>
<dbReference type="Proteomes" id="UP000193719">
    <property type="component" value="Unassembled WGS sequence"/>
</dbReference>
<keyword evidence="2" id="KW-1185">Reference proteome</keyword>
<comment type="caution">
    <text evidence="1">The sequence shown here is derived from an EMBL/GenBank/DDBJ whole genome shotgun (WGS) entry which is preliminary data.</text>
</comment>
<feature type="non-terminal residue" evidence="1">
    <location>
        <position position="1"/>
    </location>
</feature>
<dbReference type="AlphaFoldDB" id="A0A1Y1VQV6"/>
<reference evidence="1 2" key="1">
    <citation type="submission" date="2016-08" db="EMBL/GenBank/DDBJ databases">
        <title>Genomes of anaerobic fungi encode conserved fungal cellulosomes for biomass hydrolysis.</title>
        <authorList>
            <consortium name="DOE Joint Genome Institute"/>
            <person name="Haitjema C.H."/>
            <person name="Gilmore S.P."/>
            <person name="Henske J.K."/>
            <person name="Solomon K.V."/>
            <person name="De Groot R."/>
            <person name="Kuo A."/>
            <person name="Mondo S.J."/>
            <person name="Salamov A.A."/>
            <person name="Labutti K."/>
            <person name="Zhao Z."/>
            <person name="Chiniquy J."/>
            <person name="Barry K."/>
            <person name="Brewer H.M."/>
            <person name="Purvine S.O."/>
            <person name="Wright A.T."/>
            <person name="Boxma B."/>
            <person name="Van Alen T."/>
            <person name="Hackstein J.H."/>
            <person name="Baker S.E."/>
            <person name="Grigoriev I.V."/>
            <person name="O'Malley M.A."/>
        </authorList>
    </citation>
    <scope>NUCLEOTIDE SEQUENCE [LARGE SCALE GENOMIC DNA]</scope>
    <source>
        <strain evidence="2">finn</strain>
    </source>
</reference>
<organism evidence="1 2">
    <name type="scientific">Piromyces finnis</name>
    <dbReference type="NCBI Taxonomy" id="1754191"/>
    <lineage>
        <taxon>Eukaryota</taxon>
        <taxon>Fungi</taxon>
        <taxon>Fungi incertae sedis</taxon>
        <taxon>Chytridiomycota</taxon>
        <taxon>Chytridiomycota incertae sedis</taxon>
        <taxon>Neocallimastigomycetes</taxon>
        <taxon>Neocallimastigales</taxon>
        <taxon>Neocallimastigaceae</taxon>
        <taxon>Piromyces</taxon>
    </lineage>
</organism>
<protein>
    <submittedName>
        <fullName evidence="1">Uncharacterized protein</fullName>
    </submittedName>
</protein>